<evidence type="ECO:0000313" key="3">
    <source>
        <dbReference type="Proteomes" id="UP000644507"/>
    </source>
</evidence>
<evidence type="ECO:0000259" key="1">
    <source>
        <dbReference type="Pfam" id="PF12973"/>
    </source>
</evidence>
<dbReference type="InterPro" id="IPR025979">
    <property type="entry name" value="ChrR-like_cupin_dom"/>
</dbReference>
<gene>
    <name evidence="2" type="ORF">GCM10007100_11080</name>
</gene>
<reference evidence="2" key="2">
    <citation type="submission" date="2020-09" db="EMBL/GenBank/DDBJ databases">
        <authorList>
            <person name="Sun Q."/>
            <person name="Kim S."/>
        </authorList>
    </citation>
    <scope>NUCLEOTIDE SEQUENCE</scope>
    <source>
        <strain evidence="2">KCTC 12988</strain>
    </source>
</reference>
<dbReference type="Pfam" id="PF12973">
    <property type="entry name" value="Cupin_7"/>
    <property type="match status" value="1"/>
</dbReference>
<feature type="domain" description="ChrR-like cupin" evidence="1">
    <location>
        <begin position="108"/>
        <end position="195"/>
    </location>
</feature>
<dbReference type="AlphaFoldDB" id="A0A918WFQ7"/>
<dbReference type="Proteomes" id="UP000644507">
    <property type="component" value="Unassembled WGS sequence"/>
</dbReference>
<dbReference type="InterPro" id="IPR014710">
    <property type="entry name" value="RmlC-like_jellyroll"/>
</dbReference>
<dbReference type="EMBL" id="BMXI01000003">
    <property type="protein sequence ID" value="GHC47112.1"/>
    <property type="molecule type" value="Genomic_DNA"/>
</dbReference>
<dbReference type="RefSeq" id="WP_189568112.1">
    <property type="nucleotide sequence ID" value="NZ_BMXI01000003.1"/>
</dbReference>
<keyword evidence="3" id="KW-1185">Reference proteome</keyword>
<accession>A0A918WFQ7</accession>
<organism evidence="2 3">
    <name type="scientific">Roseibacillus persicicus</name>
    <dbReference type="NCBI Taxonomy" id="454148"/>
    <lineage>
        <taxon>Bacteria</taxon>
        <taxon>Pseudomonadati</taxon>
        <taxon>Verrucomicrobiota</taxon>
        <taxon>Verrucomicrobiia</taxon>
        <taxon>Verrucomicrobiales</taxon>
        <taxon>Verrucomicrobiaceae</taxon>
        <taxon>Roseibacillus</taxon>
    </lineage>
</organism>
<proteinExistence type="predicted"/>
<reference evidence="2" key="1">
    <citation type="journal article" date="2014" name="Int. J. Syst. Evol. Microbiol.">
        <title>Complete genome sequence of Corynebacterium casei LMG S-19264T (=DSM 44701T), isolated from a smear-ripened cheese.</title>
        <authorList>
            <consortium name="US DOE Joint Genome Institute (JGI-PGF)"/>
            <person name="Walter F."/>
            <person name="Albersmeier A."/>
            <person name="Kalinowski J."/>
            <person name="Ruckert C."/>
        </authorList>
    </citation>
    <scope>NUCLEOTIDE SEQUENCE</scope>
    <source>
        <strain evidence="2">KCTC 12988</strain>
    </source>
</reference>
<dbReference type="Gene3D" id="2.60.120.10">
    <property type="entry name" value="Jelly Rolls"/>
    <property type="match status" value="1"/>
</dbReference>
<name>A0A918WFQ7_9BACT</name>
<dbReference type="SUPFAM" id="SSF51182">
    <property type="entry name" value="RmlC-like cupins"/>
    <property type="match status" value="1"/>
</dbReference>
<protein>
    <recommendedName>
        <fullName evidence="1">ChrR-like cupin domain-containing protein</fullName>
    </recommendedName>
</protein>
<comment type="caution">
    <text evidence="2">The sequence shown here is derived from an EMBL/GenBank/DDBJ whole genome shotgun (WGS) entry which is preliminary data.</text>
</comment>
<evidence type="ECO:0000313" key="2">
    <source>
        <dbReference type="EMBL" id="GHC47112.1"/>
    </source>
</evidence>
<dbReference type="InterPro" id="IPR011051">
    <property type="entry name" value="RmlC_Cupin_sf"/>
</dbReference>
<sequence length="227" mass="24225">MSTNETNPTPPSDHAAELSALTGLNALDGTDSAALANCHQCPLGQAILASQGFDECVATMTATYYPPVQPSPSLKSQIFAAIGEQEPGTEPEAPKKQEGGGYHFIGNEEGEWKTLPGGKIRLKTLSDLPEASHTTILLEADPGAVFLPHAHEGMEEIVLLSGDLDTLGRRLVAGDYLRHDPNTLHAKAVSENGCRALLITARENHPRRAISAYNELKNLVKGLTQKS</sequence>